<dbReference type="Proteomes" id="UP000246145">
    <property type="component" value="Unassembled WGS sequence"/>
</dbReference>
<reference evidence="2 3" key="1">
    <citation type="submission" date="2018-04" db="EMBL/GenBank/DDBJ databases">
        <title>Genomic Encyclopedia of Type Strains, Phase IV (KMG-IV): sequencing the most valuable type-strain genomes for metagenomic binning, comparative biology and taxonomic classification.</title>
        <authorList>
            <person name="Goeker M."/>
        </authorList>
    </citation>
    <scope>NUCLEOTIDE SEQUENCE [LARGE SCALE GENOMIC DNA]</scope>
    <source>
        <strain evidence="2 3">DSM 10065</strain>
    </source>
</reference>
<evidence type="ECO:0000313" key="3">
    <source>
        <dbReference type="Proteomes" id="UP000246145"/>
    </source>
</evidence>
<dbReference type="OrthoDB" id="9801997at2"/>
<accession>A0A2U1CLM0</accession>
<gene>
    <name evidence="2" type="ORF">C7440_2631</name>
</gene>
<dbReference type="STRING" id="1231391.GCA_000308195_00447"/>
<protein>
    <submittedName>
        <fullName evidence="2">AhpD family alkylhydroperoxidase</fullName>
    </submittedName>
</protein>
<keyword evidence="2" id="KW-0575">Peroxidase</keyword>
<dbReference type="GO" id="GO:0051920">
    <property type="term" value="F:peroxiredoxin activity"/>
    <property type="evidence" value="ECO:0007669"/>
    <property type="project" value="InterPro"/>
</dbReference>
<proteinExistence type="predicted"/>
<evidence type="ECO:0000313" key="2">
    <source>
        <dbReference type="EMBL" id="PVY61897.1"/>
    </source>
</evidence>
<dbReference type="Gene3D" id="1.20.1290.10">
    <property type="entry name" value="AhpD-like"/>
    <property type="match status" value="1"/>
</dbReference>
<dbReference type="SUPFAM" id="SSF69118">
    <property type="entry name" value="AhpD-like"/>
    <property type="match status" value="1"/>
</dbReference>
<feature type="domain" description="Carboxymuconolactone decarboxylase-like" evidence="1">
    <location>
        <begin position="12"/>
        <end position="93"/>
    </location>
</feature>
<dbReference type="InterPro" id="IPR029032">
    <property type="entry name" value="AhpD-like"/>
</dbReference>
<comment type="caution">
    <text evidence="2">The sequence shown here is derived from an EMBL/GenBank/DDBJ whole genome shotgun (WGS) entry which is preliminary data.</text>
</comment>
<evidence type="ECO:0000259" key="1">
    <source>
        <dbReference type="Pfam" id="PF02627"/>
    </source>
</evidence>
<organism evidence="2 3">
    <name type="scientific">Pusillimonas noertemannii</name>
    <dbReference type="NCBI Taxonomy" id="305977"/>
    <lineage>
        <taxon>Bacteria</taxon>
        <taxon>Pseudomonadati</taxon>
        <taxon>Pseudomonadota</taxon>
        <taxon>Betaproteobacteria</taxon>
        <taxon>Burkholderiales</taxon>
        <taxon>Alcaligenaceae</taxon>
        <taxon>Pusillimonas</taxon>
    </lineage>
</organism>
<dbReference type="NCBIfam" id="TIGR00778">
    <property type="entry name" value="ahpD_dom"/>
    <property type="match status" value="1"/>
</dbReference>
<dbReference type="EMBL" id="QEKO01000003">
    <property type="protein sequence ID" value="PVY61897.1"/>
    <property type="molecule type" value="Genomic_DNA"/>
</dbReference>
<name>A0A2U1CLM0_9BURK</name>
<keyword evidence="3" id="KW-1185">Reference proteome</keyword>
<dbReference type="AlphaFoldDB" id="A0A2U1CLM0"/>
<sequence length="159" mass="18035">MSQRINYIQQCPDLFKKYSDFNNAIKAGSLEPAIHILVTTRASQMNGCAFCLDMHVKEARIQGERDLRMHHIAIWRESQLFSERERAALAWTEVLTKIPEDGVSDEIFDTVRAQFNEKELSELTFSIMAINGWNRVNVAFRTPPGSADKAFGLDKAGLS</sequence>
<dbReference type="InterPro" id="IPR004675">
    <property type="entry name" value="AhpD_core"/>
</dbReference>
<dbReference type="PANTHER" id="PTHR34846:SF10">
    <property type="entry name" value="CYTOPLASMIC PROTEIN"/>
    <property type="match status" value="1"/>
</dbReference>
<dbReference type="InterPro" id="IPR003779">
    <property type="entry name" value="CMD-like"/>
</dbReference>
<dbReference type="RefSeq" id="WP_116518895.1">
    <property type="nucleotide sequence ID" value="NZ_JACCEX010000003.1"/>
</dbReference>
<dbReference type="Pfam" id="PF02627">
    <property type="entry name" value="CMD"/>
    <property type="match status" value="1"/>
</dbReference>
<keyword evidence="2" id="KW-0560">Oxidoreductase</keyword>
<dbReference type="PANTHER" id="PTHR34846">
    <property type="entry name" value="4-CARBOXYMUCONOLACTONE DECARBOXYLASE FAMILY PROTEIN (AFU_ORTHOLOGUE AFUA_6G11590)"/>
    <property type="match status" value="1"/>
</dbReference>